<dbReference type="EMBL" id="OC020899">
    <property type="protein sequence ID" value="CAD7269156.1"/>
    <property type="molecule type" value="Genomic_DNA"/>
</dbReference>
<accession>A0A7R9B9X2</accession>
<dbReference type="AlphaFoldDB" id="A0A7R9B9X2"/>
<evidence type="ECO:0000313" key="1">
    <source>
        <dbReference type="EMBL" id="CAD7269156.1"/>
    </source>
</evidence>
<gene>
    <name evidence="1" type="ORF">TSIB3V08_LOCUS13156</name>
</gene>
<name>A0A7R9B9X2_TIMSH</name>
<sequence>MEQAKLNHQEAKKRKQRAKEWHQLDIRQAEERHLLDIRQAEEQHCLDIRQAEELRRLVMERIRLKMEFEVEMNR</sequence>
<protein>
    <submittedName>
        <fullName evidence="1">Uncharacterized protein</fullName>
    </submittedName>
</protein>
<reference evidence="1" key="1">
    <citation type="submission" date="2020-11" db="EMBL/GenBank/DDBJ databases">
        <authorList>
            <person name="Tran Van P."/>
        </authorList>
    </citation>
    <scope>NUCLEOTIDE SEQUENCE</scope>
</reference>
<proteinExistence type="predicted"/>
<organism evidence="1">
    <name type="scientific">Timema shepardi</name>
    <name type="common">Walking stick</name>
    <dbReference type="NCBI Taxonomy" id="629360"/>
    <lineage>
        <taxon>Eukaryota</taxon>
        <taxon>Metazoa</taxon>
        <taxon>Ecdysozoa</taxon>
        <taxon>Arthropoda</taxon>
        <taxon>Hexapoda</taxon>
        <taxon>Insecta</taxon>
        <taxon>Pterygota</taxon>
        <taxon>Neoptera</taxon>
        <taxon>Polyneoptera</taxon>
        <taxon>Phasmatodea</taxon>
        <taxon>Timematodea</taxon>
        <taxon>Timematoidea</taxon>
        <taxon>Timematidae</taxon>
        <taxon>Timema</taxon>
    </lineage>
</organism>